<dbReference type="Proteomes" id="UP000761534">
    <property type="component" value="Unassembled WGS sequence"/>
</dbReference>
<evidence type="ECO:0000313" key="1">
    <source>
        <dbReference type="EMBL" id="KAA8916053.1"/>
    </source>
</evidence>
<protein>
    <submittedName>
        <fullName evidence="1">Uncharacterized protein</fullName>
    </submittedName>
</protein>
<dbReference type="EMBL" id="SWFS01000127">
    <property type="protein sequence ID" value="KAA8916053.1"/>
    <property type="molecule type" value="Genomic_DNA"/>
</dbReference>
<comment type="caution">
    <text evidence="1">The sequence shown here is derived from an EMBL/GenBank/DDBJ whole genome shotgun (WGS) entry which is preliminary data.</text>
</comment>
<name>A0A642V8E4_9ASCO</name>
<keyword evidence="2" id="KW-1185">Reference proteome</keyword>
<organism evidence="1 2">
    <name type="scientific">Trichomonascus ciferrii</name>
    <dbReference type="NCBI Taxonomy" id="44093"/>
    <lineage>
        <taxon>Eukaryota</taxon>
        <taxon>Fungi</taxon>
        <taxon>Dikarya</taxon>
        <taxon>Ascomycota</taxon>
        <taxon>Saccharomycotina</taxon>
        <taxon>Dipodascomycetes</taxon>
        <taxon>Dipodascales</taxon>
        <taxon>Trichomonascaceae</taxon>
        <taxon>Trichomonascus</taxon>
        <taxon>Trichomonascus ciferrii complex</taxon>
    </lineage>
</organism>
<proteinExistence type="predicted"/>
<dbReference type="OrthoDB" id="5427454at2759"/>
<sequence>MSNVDALDEQTLVRAVHQMVRSKNFIKRNPELTEDDISHLLSADIQWPDKPVFSPYTQTHDGYSQIRIEGAKHLIHRVTYKQHFNTQINGSDVSHCLYLGNQTTLNVNPLHLTLENNFSNQTRKFCFHYLDTTVRATGRIPSEGELTMCRTVHSEYPCMVDIKYIINKV</sequence>
<reference evidence="1" key="1">
    <citation type="journal article" date="2019" name="G3 (Bethesda)">
        <title>Genome Assemblies of Two Rare Opportunistic Yeast Pathogens: Diutina rugosa (syn. Candida rugosa) and Trichomonascus ciferrii (syn. Candida ciferrii).</title>
        <authorList>
            <person name="Mixao V."/>
            <person name="Saus E."/>
            <person name="Hansen A.P."/>
            <person name="Lass-Florl C."/>
            <person name="Gabaldon T."/>
        </authorList>
    </citation>
    <scope>NUCLEOTIDE SEQUENCE</scope>
    <source>
        <strain evidence="1">CBS 4856</strain>
    </source>
</reference>
<accession>A0A642V8E4</accession>
<gene>
    <name evidence="1" type="ORF">TRICI_001795</name>
</gene>
<evidence type="ECO:0000313" key="2">
    <source>
        <dbReference type="Proteomes" id="UP000761534"/>
    </source>
</evidence>
<dbReference type="AlphaFoldDB" id="A0A642V8E4"/>
<dbReference type="VEuPathDB" id="FungiDB:TRICI_001795"/>